<proteinExistence type="predicted"/>
<comment type="caution">
    <text evidence="1">The sequence shown here is derived from an EMBL/GenBank/DDBJ whole genome shotgun (WGS) entry which is preliminary data.</text>
</comment>
<name>F7VHD5_9PROT</name>
<dbReference type="AlphaFoldDB" id="F7VHD5"/>
<sequence length="66" mass="7360">MLICLRLPFKILKHAEPHAEHGPMKRSIPPPSVVFCRVQSSPLRRSGVPGCDVLKWARQPCVMSGL</sequence>
<dbReference type="Proteomes" id="UP000004319">
    <property type="component" value="Unassembled WGS sequence"/>
</dbReference>
<dbReference type="EMBL" id="BABS01000122">
    <property type="protein sequence ID" value="GAA09780.1"/>
    <property type="molecule type" value="Genomic_DNA"/>
</dbReference>
<reference evidence="1 2" key="1">
    <citation type="journal article" date="2011" name="Biochem. Biophys. Res. Commun.">
        <title>Increased number of Arginine-based salt bridges contributes to the thermotolerance of thermotolerant acetic acid bacteria, Acetobacter tropicalis SKU1100.</title>
        <authorList>
            <person name="Matsutani M."/>
            <person name="Hirakawa H."/>
            <person name="Nishikura M."/>
            <person name="Soemphol W."/>
            <person name="Ali I.A.I."/>
            <person name="Yakushi T."/>
            <person name="Matsushita K."/>
        </authorList>
    </citation>
    <scope>NUCLEOTIDE SEQUENCE [LARGE SCALE GENOMIC DNA]</scope>
    <source>
        <strain evidence="1 2">NBRC 101654</strain>
    </source>
</reference>
<protein>
    <submittedName>
        <fullName evidence="1">Uncharacterized protein</fullName>
    </submittedName>
</protein>
<evidence type="ECO:0000313" key="1">
    <source>
        <dbReference type="EMBL" id="GAA09780.1"/>
    </source>
</evidence>
<gene>
    <name evidence="1" type="ORF">ATPR_2784</name>
</gene>
<evidence type="ECO:0000313" key="2">
    <source>
        <dbReference type="Proteomes" id="UP000004319"/>
    </source>
</evidence>
<accession>F7VHD5</accession>
<organism evidence="1 2">
    <name type="scientific">Acetobacter tropicalis NBRC 101654</name>
    <dbReference type="NCBI Taxonomy" id="749388"/>
    <lineage>
        <taxon>Bacteria</taxon>
        <taxon>Pseudomonadati</taxon>
        <taxon>Pseudomonadota</taxon>
        <taxon>Alphaproteobacteria</taxon>
        <taxon>Acetobacterales</taxon>
        <taxon>Acetobacteraceae</taxon>
        <taxon>Acetobacter</taxon>
    </lineage>
</organism>